<dbReference type="RefSeq" id="WP_284388865.1">
    <property type="nucleotide sequence ID" value="NZ_BSNG01000001.1"/>
</dbReference>
<feature type="transmembrane region" description="Helical" evidence="1">
    <location>
        <begin position="152"/>
        <end position="173"/>
    </location>
</feature>
<gene>
    <name evidence="2" type="ORF">GCM10007913_11920</name>
</gene>
<dbReference type="EMBL" id="BSNG01000001">
    <property type="protein sequence ID" value="GLQ09260.1"/>
    <property type="molecule type" value="Genomic_DNA"/>
</dbReference>
<evidence type="ECO:0000256" key="1">
    <source>
        <dbReference type="SAM" id="Phobius"/>
    </source>
</evidence>
<evidence type="ECO:0000313" key="3">
    <source>
        <dbReference type="Proteomes" id="UP001161406"/>
    </source>
</evidence>
<accession>A0ABQ5UBZ7</accession>
<dbReference type="Proteomes" id="UP001161406">
    <property type="component" value="Unassembled WGS sequence"/>
</dbReference>
<name>A0ABQ5UBZ7_9HYPH</name>
<keyword evidence="1" id="KW-1133">Transmembrane helix</keyword>
<feature type="transmembrane region" description="Helical" evidence="1">
    <location>
        <begin position="194"/>
        <end position="221"/>
    </location>
</feature>
<evidence type="ECO:0000313" key="2">
    <source>
        <dbReference type="EMBL" id="GLQ09260.1"/>
    </source>
</evidence>
<feature type="transmembrane region" description="Helical" evidence="1">
    <location>
        <begin position="127"/>
        <end position="146"/>
    </location>
</feature>
<organism evidence="2 3">
    <name type="scientific">Devosia yakushimensis</name>
    <dbReference type="NCBI Taxonomy" id="470028"/>
    <lineage>
        <taxon>Bacteria</taxon>
        <taxon>Pseudomonadati</taxon>
        <taxon>Pseudomonadota</taxon>
        <taxon>Alphaproteobacteria</taxon>
        <taxon>Hyphomicrobiales</taxon>
        <taxon>Devosiaceae</taxon>
        <taxon>Devosia</taxon>
    </lineage>
</organism>
<sequence>MNADIAARVWKDAYVVDRGLLEFLDGRVRQATGEANWRISFYGGAAISRSDPIAKVLEEPIFDVHTIESVSVDGGSYLNPAGTRVSFRVRRGFSVGGLDVVGGREACEGIAKEVSDHMIARRPWYWWLYRAWTEFFVLASALPVAVWLPSTVLGATLLPVAVFAVFLFLRFLLFKRVEFAIGRSERGWAARRGMRRWLGGTLIVSTLVLGVISTLFASWVAQRLGWPP</sequence>
<protein>
    <submittedName>
        <fullName evidence="2">Uncharacterized protein</fullName>
    </submittedName>
</protein>
<keyword evidence="3" id="KW-1185">Reference proteome</keyword>
<reference evidence="2" key="2">
    <citation type="submission" date="2023-01" db="EMBL/GenBank/DDBJ databases">
        <title>Draft genome sequence of Devosia yakushimensis strain NBRC 103855.</title>
        <authorList>
            <person name="Sun Q."/>
            <person name="Mori K."/>
        </authorList>
    </citation>
    <scope>NUCLEOTIDE SEQUENCE</scope>
    <source>
        <strain evidence="2">NBRC 103855</strain>
    </source>
</reference>
<keyword evidence="1" id="KW-0472">Membrane</keyword>
<comment type="caution">
    <text evidence="2">The sequence shown here is derived from an EMBL/GenBank/DDBJ whole genome shotgun (WGS) entry which is preliminary data.</text>
</comment>
<reference evidence="2" key="1">
    <citation type="journal article" date="2014" name="Int. J. Syst. Evol. Microbiol.">
        <title>Complete genome of a new Firmicutes species belonging to the dominant human colonic microbiota ('Ruminococcus bicirculans') reveals two chromosomes and a selective capacity to utilize plant glucans.</title>
        <authorList>
            <consortium name="NISC Comparative Sequencing Program"/>
            <person name="Wegmann U."/>
            <person name="Louis P."/>
            <person name="Goesmann A."/>
            <person name="Henrissat B."/>
            <person name="Duncan S.H."/>
            <person name="Flint H.J."/>
        </authorList>
    </citation>
    <scope>NUCLEOTIDE SEQUENCE</scope>
    <source>
        <strain evidence="2">NBRC 103855</strain>
    </source>
</reference>
<proteinExistence type="predicted"/>
<keyword evidence="1" id="KW-0812">Transmembrane</keyword>